<name>A0A9N9B2S5_9GLOM</name>
<comment type="subcellular location">
    <subcellularLocation>
        <location evidence="1">Nucleus</location>
    </subcellularLocation>
</comment>
<dbReference type="SMART" id="SM00512">
    <property type="entry name" value="Skp1"/>
    <property type="match status" value="1"/>
</dbReference>
<reference evidence="6" key="1">
    <citation type="submission" date="2021-06" db="EMBL/GenBank/DDBJ databases">
        <authorList>
            <person name="Kallberg Y."/>
            <person name="Tangrot J."/>
            <person name="Rosling A."/>
        </authorList>
    </citation>
    <scope>NUCLEOTIDE SEQUENCE</scope>
    <source>
        <strain evidence="6">BR232B</strain>
    </source>
</reference>
<dbReference type="PANTHER" id="PTHR20648">
    <property type="entry name" value="ELONGIN-C"/>
    <property type="match status" value="1"/>
</dbReference>
<comment type="similarity">
    <text evidence="2">Belongs to the SKP1 family.</text>
</comment>
<dbReference type="GO" id="GO:0006511">
    <property type="term" value="P:ubiquitin-dependent protein catabolic process"/>
    <property type="evidence" value="ECO:0007669"/>
    <property type="project" value="InterPro"/>
</dbReference>
<keyword evidence="7" id="KW-1185">Reference proteome</keyword>
<dbReference type="GO" id="GO:0005634">
    <property type="term" value="C:nucleus"/>
    <property type="evidence" value="ECO:0007669"/>
    <property type="project" value="UniProtKB-SubCell"/>
</dbReference>
<gene>
    <name evidence="6" type="ORF">PBRASI_LOCUS5217</name>
</gene>
<evidence type="ECO:0000256" key="4">
    <source>
        <dbReference type="ARBA" id="ARBA00023242"/>
    </source>
</evidence>
<organism evidence="6 7">
    <name type="scientific">Paraglomus brasilianum</name>
    <dbReference type="NCBI Taxonomy" id="144538"/>
    <lineage>
        <taxon>Eukaryota</taxon>
        <taxon>Fungi</taxon>
        <taxon>Fungi incertae sedis</taxon>
        <taxon>Mucoromycota</taxon>
        <taxon>Glomeromycotina</taxon>
        <taxon>Glomeromycetes</taxon>
        <taxon>Paraglomerales</taxon>
        <taxon>Paraglomeraceae</taxon>
        <taxon>Paraglomus</taxon>
    </lineage>
</organism>
<dbReference type="Gene3D" id="3.30.710.10">
    <property type="entry name" value="Potassium Channel Kv1.1, Chain A"/>
    <property type="match status" value="1"/>
</dbReference>
<evidence type="ECO:0000256" key="3">
    <source>
        <dbReference type="ARBA" id="ARBA00021347"/>
    </source>
</evidence>
<evidence type="ECO:0000259" key="5">
    <source>
        <dbReference type="Pfam" id="PF03931"/>
    </source>
</evidence>
<proteinExistence type="inferred from homology"/>
<dbReference type="CDD" id="cd18321">
    <property type="entry name" value="BTB_POZ_EloC"/>
    <property type="match status" value="1"/>
</dbReference>
<evidence type="ECO:0000256" key="2">
    <source>
        <dbReference type="ARBA" id="ARBA00009993"/>
    </source>
</evidence>
<protein>
    <recommendedName>
        <fullName evidence="3">Elongin-C</fullName>
    </recommendedName>
</protein>
<feature type="domain" description="SKP1 component POZ" evidence="5">
    <location>
        <begin position="24"/>
        <end position="86"/>
    </location>
</feature>
<accession>A0A9N9B2S5</accession>
<dbReference type="InterPro" id="IPR001232">
    <property type="entry name" value="SKP1-like"/>
</dbReference>
<sequence length="118" mass="13555">MAHANSDKLNKETMNEIEHGPPEYVKLVSADGFTFIVEKNAAVISQTLKNMLSNPAQLIESEQNEIYFRGITARILEHVCRYMYYNARYKDASTEIPEFVLEPELAYEVFMAADFLKV</sequence>
<dbReference type="OrthoDB" id="249087at2759"/>
<comment type="caution">
    <text evidence="6">The sequence shown here is derived from an EMBL/GenBank/DDBJ whole genome shotgun (WGS) entry which is preliminary data.</text>
</comment>
<keyword evidence="4" id="KW-0539">Nucleus</keyword>
<dbReference type="Proteomes" id="UP000789739">
    <property type="component" value="Unassembled WGS sequence"/>
</dbReference>
<dbReference type="InterPro" id="IPR011333">
    <property type="entry name" value="SKP1/BTB/POZ_sf"/>
</dbReference>
<evidence type="ECO:0000313" key="7">
    <source>
        <dbReference type="Proteomes" id="UP000789739"/>
    </source>
</evidence>
<dbReference type="EMBL" id="CAJVPI010000593">
    <property type="protein sequence ID" value="CAG8553616.1"/>
    <property type="molecule type" value="Genomic_DNA"/>
</dbReference>
<dbReference type="AlphaFoldDB" id="A0A9N9B2S5"/>
<evidence type="ECO:0000313" key="6">
    <source>
        <dbReference type="EMBL" id="CAG8553616.1"/>
    </source>
</evidence>
<dbReference type="InterPro" id="IPR039948">
    <property type="entry name" value="ELC1"/>
</dbReference>
<dbReference type="InterPro" id="IPR016073">
    <property type="entry name" value="Skp1_comp_POZ"/>
</dbReference>
<dbReference type="SUPFAM" id="SSF54695">
    <property type="entry name" value="POZ domain"/>
    <property type="match status" value="1"/>
</dbReference>
<evidence type="ECO:0000256" key="1">
    <source>
        <dbReference type="ARBA" id="ARBA00004123"/>
    </source>
</evidence>
<dbReference type="Pfam" id="PF03931">
    <property type="entry name" value="Skp1_POZ"/>
    <property type="match status" value="1"/>
</dbReference>
<dbReference type="FunFam" id="3.30.710.10:FF:000035">
    <property type="entry name" value="Elongin C transcription elongation factor"/>
    <property type="match status" value="1"/>
</dbReference>